<protein>
    <submittedName>
        <fullName evidence="2">Uncharacterized protein</fullName>
    </submittedName>
</protein>
<feature type="region of interest" description="Disordered" evidence="1">
    <location>
        <begin position="1"/>
        <end position="21"/>
    </location>
</feature>
<dbReference type="RefSeq" id="WP_344470706.1">
    <property type="nucleotide sequence ID" value="NZ_BAAAQX010000001.1"/>
</dbReference>
<evidence type="ECO:0000256" key="1">
    <source>
        <dbReference type="SAM" id="MobiDB-lite"/>
    </source>
</evidence>
<dbReference type="Proteomes" id="UP001499843">
    <property type="component" value="Unassembled WGS sequence"/>
</dbReference>
<comment type="caution">
    <text evidence="2">The sequence shown here is derived from an EMBL/GenBank/DDBJ whole genome shotgun (WGS) entry which is preliminary data.</text>
</comment>
<name>A0ABN3C6S8_9ACTN</name>
<proteinExistence type="predicted"/>
<gene>
    <name evidence="2" type="ORF">GCM10009850_006750</name>
</gene>
<reference evidence="2 3" key="1">
    <citation type="journal article" date="2019" name="Int. J. Syst. Evol. Microbiol.">
        <title>The Global Catalogue of Microorganisms (GCM) 10K type strain sequencing project: providing services to taxonomists for standard genome sequencing and annotation.</title>
        <authorList>
            <consortium name="The Broad Institute Genomics Platform"/>
            <consortium name="The Broad Institute Genome Sequencing Center for Infectious Disease"/>
            <person name="Wu L."/>
            <person name="Ma J."/>
        </authorList>
    </citation>
    <scope>NUCLEOTIDE SEQUENCE [LARGE SCALE GENOMIC DNA]</scope>
    <source>
        <strain evidence="2 3">JCM 16114</strain>
    </source>
</reference>
<feature type="compositionally biased region" description="Basic and acidic residues" evidence="1">
    <location>
        <begin position="7"/>
        <end position="21"/>
    </location>
</feature>
<evidence type="ECO:0000313" key="2">
    <source>
        <dbReference type="EMBL" id="GAA2205042.1"/>
    </source>
</evidence>
<evidence type="ECO:0000313" key="3">
    <source>
        <dbReference type="Proteomes" id="UP001499843"/>
    </source>
</evidence>
<dbReference type="EMBL" id="BAAAQX010000001">
    <property type="protein sequence ID" value="GAA2205042.1"/>
    <property type="molecule type" value="Genomic_DNA"/>
</dbReference>
<accession>A0ABN3C6S8</accession>
<keyword evidence="3" id="KW-1185">Reference proteome</keyword>
<sequence>MSSVPDVARKAFKGDMPEGGKVVFRPDLKPAQAKPQLAKEIKAALNDSARS</sequence>
<organism evidence="2 3">
    <name type="scientific">Nonomuraea monospora</name>
    <dbReference type="NCBI Taxonomy" id="568818"/>
    <lineage>
        <taxon>Bacteria</taxon>
        <taxon>Bacillati</taxon>
        <taxon>Actinomycetota</taxon>
        <taxon>Actinomycetes</taxon>
        <taxon>Streptosporangiales</taxon>
        <taxon>Streptosporangiaceae</taxon>
        <taxon>Nonomuraea</taxon>
    </lineage>
</organism>